<accession>A0A0L8FMK7</accession>
<dbReference type="EMBL" id="KQ428717">
    <property type="protein sequence ID" value="KOF65929.1"/>
    <property type="molecule type" value="Genomic_DNA"/>
</dbReference>
<dbReference type="AlphaFoldDB" id="A0A0L8FMK7"/>
<evidence type="ECO:0000313" key="1">
    <source>
        <dbReference type="EMBL" id="KOF65929.1"/>
    </source>
</evidence>
<gene>
    <name evidence="1" type="ORF">OCBIM_22013986mg</name>
</gene>
<reference evidence="1" key="1">
    <citation type="submission" date="2015-07" db="EMBL/GenBank/DDBJ databases">
        <title>MeaNS - Measles Nucleotide Surveillance Program.</title>
        <authorList>
            <person name="Tran T."/>
            <person name="Druce J."/>
        </authorList>
    </citation>
    <scope>NUCLEOTIDE SEQUENCE</scope>
    <source>
        <strain evidence="1">UCB-OBI-ISO-001</strain>
        <tissue evidence="1">Gonad</tissue>
    </source>
</reference>
<protein>
    <submittedName>
        <fullName evidence="1">Uncharacterized protein</fullName>
    </submittedName>
</protein>
<name>A0A0L8FMK7_OCTBM</name>
<proteinExistence type="predicted"/>
<feature type="non-terminal residue" evidence="1">
    <location>
        <position position="111"/>
    </location>
</feature>
<sequence>MRGELSESVAYLVRECNTQGRPKLRYKNTLKSNLKWSSISSHELEAPATDRSVWRSFTSRTAAAFKENWQQCLTAARERSHRAVSISIQSTDYCCDTCGCLCPSSFKLLSH</sequence>
<organism evidence="1">
    <name type="scientific">Octopus bimaculoides</name>
    <name type="common">California two-spotted octopus</name>
    <dbReference type="NCBI Taxonomy" id="37653"/>
    <lineage>
        <taxon>Eukaryota</taxon>
        <taxon>Metazoa</taxon>
        <taxon>Spiralia</taxon>
        <taxon>Lophotrochozoa</taxon>
        <taxon>Mollusca</taxon>
        <taxon>Cephalopoda</taxon>
        <taxon>Coleoidea</taxon>
        <taxon>Octopodiformes</taxon>
        <taxon>Octopoda</taxon>
        <taxon>Incirrata</taxon>
        <taxon>Octopodidae</taxon>
        <taxon>Octopus</taxon>
    </lineage>
</organism>